<name>A0ACB9UNL0_9CETA</name>
<organism evidence="1 2">
    <name type="scientific">Ovis ammon polii x Ovis aries</name>
    <dbReference type="NCBI Taxonomy" id="2918886"/>
    <lineage>
        <taxon>Eukaryota</taxon>
        <taxon>Metazoa</taxon>
        <taxon>Chordata</taxon>
        <taxon>Craniata</taxon>
        <taxon>Vertebrata</taxon>
        <taxon>Euteleostomi</taxon>
        <taxon>Mammalia</taxon>
        <taxon>Eutheria</taxon>
        <taxon>Laurasiatheria</taxon>
        <taxon>Artiodactyla</taxon>
        <taxon>Ruminantia</taxon>
        <taxon>Pecora</taxon>
        <taxon>Bovidae</taxon>
        <taxon>Caprinae</taxon>
        <taxon>Ovis</taxon>
    </lineage>
</organism>
<proteinExistence type="predicted"/>
<keyword evidence="2" id="KW-1185">Reference proteome</keyword>
<evidence type="ECO:0000313" key="2">
    <source>
        <dbReference type="Proteomes" id="UP001057279"/>
    </source>
</evidence>
<dbReference type="Proteomes" id="UP001057279">
    <property type="component" value="Linkage Group LG14"/>
</dbReference>
<reference evidence="1" key="1">
    <citation type="submission" date="2022-03" db="EMBL/GenBank/DDBJ databases">
        <title>Genomic analyses of argali, domestic sheep and their hybrids provide insights into chromosomal evolution, heterosis and genetic basis of agronomic traits.</title>
        <authorList>
            <person name="Li M."/>
        </authorList>
    </citation>
    <scope>NUCLEOTIDE SEQUENCE</scope>
    <source>
        <strain evidence="1">F1 hybrid</strain>
    </source>
</reference>
<dbReference type="EMBL" id="CM043039">
    <property type="protein sequence ID" value="KAI4574322.1"/>
    <property type="molecule type" value="Genomic_DNA"/>
</dbReference>
<gene>
    <name evidence="1" type="ORF">MJG53_012498</name>
</gene>
<comment type="caution">
    <text evidence="1">The sequence shown here is derived from an EMBL/GenBank/DDBJ whole genome shotgun (WGS) entry which is preliminary data.</text>
</comment>
<accession>A0ACB9UNL0</accession>
<sequence>MCSDFQRSGENGGVVDTYLLHLNDEVHVTRPDYDPNEMAHSPDTASAVEFGEAIHDRIPAMALPFKEILHALCGQNKGDCAPQQFYKRYFGEFTVFSLSETAHPSRESGFVWVSSASALPSMPSGECSLGGSLWPHQVRVSSRPGNSQAHRWISITCMGAESANGTSVVVGSSEASVRVERRDLWVAGEGFGPADPLWAVSSRSPSPGQTHPAPGPMGRLQERDPRDQDRLPPPSQTSVSQLKLDDAYVKELVARTRPHDFREFAFGA</sequence>
<protein>
    <submittedName>
        <fullName evidence="1">Uncharacterized protein</fullName>
    </submittedName>
</protein>
<evidence type="ECO:0000313" key="1">
    <source>
        <dbReference type="EMBL" id="KAI4574322.1"/>
    </source>
</evidence>